<name>A0A176WNN9_MARPO</name>
<organism evidence="1 2">
    <name type="scientific">Marchantia polymorpha subsp. ruderalis</name>
    <dbReference type="NCBI Taxonomy" id="1480154"/>
    <lineage>
        <taxon>Eukaryota</taxon>
        <taxon>Viridiplantae</taxon>
        <taxon>Streptophyta</taxon>
        <taxon>Embryophyta</taxon>
        <taxon>Marchantiophyta</taxon>
        <taxon>Marchantiopsida</taxon>
        <taxon>Marchantiidae</taxon>
        <taxon>Marchantiales</taxon>
        <taxon>Marchantiaceae</taxon>
        <taxon>Marchantia</taxon>
    </lineage>
</organism>
<evidence type="ECO:0000313" key="2">
    <source>
        <dbReference type="Proteomes" id="UP000077202"/>
    </source>
</evidence>
<keyword evidence="2" id="KW-1185">Reference proteome</keyword>
<evidence type="ECO:0008006" key="3">
    <source>
        <dbReference type="Google" id="ProtNLM"/>
    </source>
</evidence>
<reference evidence="1" key="1">
    <citation type="submission" date="2016-03" db="EMBL/GenBank/DDBJ databases">
        <title>Mechanisms controlling the formation of the plant cell surface in tip-growing cells are functionally conserved among land plants.</title>
        <authorList>
            <person name="Honkanen S."/>
            <person name="Jones V.A."/>
            <person name="Morieri G."/>
            <person name="Champion C."/>
            <person name="Hetherington A.J."/>
            <person name="Kelly S."/>
            <person name="Saint-Marcoux D."/>
            <person name="Proust H."/>
            <person name="Prescott H."/>
            <person name="Dolan L."/>
        </authorList>
    </citation>
    <scope>NUCLEOTIDE SEQUENCE [LARGE SCALE GENOMIC DNA]</scope>
    <source>
        <tissue evidence="1">Whole gametophyte</tissue>
    </source>
</reference>
<dbReference type="EMBL" id="LVLJ01000398">
    <property type="protein sequence ID" value="OAE34474.1"/>
    <property type="molecule type" value="Genomic_DNA"/>
</dbReference>
<proteinExistence type="predicted"/>
<gene>
    <name evidence="1" type="ORF">AXG93_3472s1090</name>
</gene>
<comment type="caution">
    <text evidence="1">The sequence shown here is derived from an EMBL/GenBank/DDBJ whole genome shotgun (WGS) entry which is preliminary data.</text>
</comment>
<dbReference type="AlphaFoldDB" id="A0A176WNN9"/>
<dbReference type="Proteomes" id="UP000077202">
    <property type="component" value="Unassembled WGS sequence"/>
</dbReference>
<accession>A0A176WNN9</accession>
<evidence type="ECO:0000313" key="1">
    <source>
        <dbReference type="EMBL" id="OAE34474.1"/>
    </source>
</evidence>
<sequence length="545" mass="60039">MGNVGIRNGEYFTTRIFQRWRFMSVMTIAMQALCLCLVLVLVFQPALAYRRIEDDRPPVPDSKGGIAKGPSSSVDSYLVPITVDNGIYLKAVITVGDSADNGYKLVGVPDGLGAYDNGDGSFTLLMNHEIQSGNGAVRAHGGSGAFVSKWTIRKKDFRVTHGEDLIRKVSTWNRDTKAYNNPETSPAVNMSRFCSANLADPSAFYNKKTGKGTKDRIFMNGEETDVDGRAFAHIATGDYAGHTFELPYLGQGSFENQVAHPSSGDKTVVIGLDDGGHNRVFVYVGEKKYVGNPIERAGLTNGKLYVIAAEGIADEIVDGGNLKAHDKRRFKCQLVGNGDMSGRFGTGTEVEKLYLPFNNTKAAPIPNTKFDRPEDGSWDPSNRKDFYFATTSTFNVTGRHSRLWRLRFDDPTLRSSLEGTIEVMVNGPDGNDRSGPKMMDNIGITKRGEIIIKEDLGKNVFLSRVWRYNLRTDKLDIISQHNPALFSGPVPVKTTDEESSGVISMDDLLGLGWYLGDVQAHRTLPNPLVEDGQLYAMYVPPYSQK</sequence>
<protein>
    <recommendedName>
        <fullName evidence="3">Phytase-like domain-containing protein</fullName>
    </recommendedName>
</protein>